<evidence type="ECO:0000313" key="1">
    <source>
        <dbReference type="EMBL" id="EKM28871.1"/>
    </source>
</evidence>
<accession>A0A454CR35</accession>
<organism evidence="1 2">
    <name type="scientific">Vibrio harveyi</name>
    <name type="common">Beneckea harveyi</name>
    <dbReference type="NCBI Taxonomy" id="669"/>
    <lineage>
        <taxon>Bacteria</taxon>
        <taxon>Pseudomonadati</taxon>
        <taxon>Pseudomonadota</taxon>
        <taxon>Gammaproteobacteria</taxon>
        <taxon>Vibrionales</taxon>
        <taxon>Vibrionaceae</taxon>
        <taxon>Vibrio</taxon>
    </lineage>
</organism>
<comment type="caution">
    <text evidence="1">The sequence shown here is derived from an EMBL/GenBank/DDBJ whole genome shotgun (WGS) entry which is preliminary data.</text>
</comment>
<protein>
    <submittedName>
        <fullName evidence="1">Putative glycosylase</fullName>
    </submittedName>
</protein>
<proteinExistence type="predicted"/>
<reference evidence="1 2" key="1">
    <citation type="submission" date="2012-10" db="EMBL/GenBank/DDBJ databases">
        <title>Genome sequence of Vibrio Cholerae HENC-02.</title>
        <authorList>
            <person name="Eppinger M."/>
            <person name="Hasan N.A."/>
            <person name="Sengamalay N."/>
            <person name="Hine E."/>
            <person name="Su Q."/>
            <person name="Daugherty S.C."/>
            <person name="Young S."/>
            <person name="Sadzewicz L."/>
            <person name="Tallon L."/>
            <person name="Cebula T.A."/>
            <person name="Ravel J."/>
            <person name="Colwell R.R."/>
        </authorList>
    </citation>
    <scope>NUCLEOTIDE SEQUENCE [LARGE SCALE GENOMIC DNA]</scope>
    <source>
        <strain evidence="1 2">HENC-02</strain>
    </source>
</reference>
<name>A0A454CR35_VIBHA</name>
<dbReference type="EMBL" id="AJSR01002344">
    <property type="protein sequence ID" value="EKM28871.1"/>
    <property type="molecule type" value="Genomic_DNA"/>
</dbReference>
<gene>
    <name evidence="1" type="ORF">VCHENC02_5268</name>
</gene>
<sequence length="48" mass="5593">MNRYYVIYKQLESLDLAKTLDNVLLVPDDPVFMTPLRSVSQTPQLKTH</sequence>
<evidence type="ECO:0000313" key="2">
    <source>
        <dbReference type="Proteomes" id="UP000008367"/>
    </source>
</evidence>
<dbReference type="Proteomes" id="UP000008367">
    <property type="component" value="Unassembled WGS sequence"/>
</dbReference>
<dbReference type="AlphaFoldDB" id="A0A454CR35"/>